<reference evidence="1 2" key="1">
    <citation type="submission" date="2020-02" db="EMBL/GenBank/DDBJ databases">
        <authorList>
            <person name="Ferguson B K."/>
        </authorList>
    </citation>
    <scope>NUCLEOTIDE SEQUENCE [LARGE SCALE GENOMIC DNA]</scope>
</reference>
<sequence>MLIATCMLALNTQHSLKISAHLLKRFTWKVTATEQFSDETIKMCTLEKGLAIDTESLPRVCARTFGKELSSEKARLGCSRRQGTGAQPAMRARYKSRCICNIYISEFIVATLCVLQNGLSALRWIAQGHPHNSLATIHAYERLAHSCQAKPFGLCCEAYYHCAR</sequence>
<dbReference type="EMBL" id="CADCXV010001172">
    <property type="protein sequence ID" value="CAB0042246.1"/>
    <property type="molecule type" value="Genomic_DNA"/>
</dbReference>
<organism evidence="1 2">
    <name type="scientific">Trichogramma brassicae</name>
    <dbReference type="NCBI Taxonomy" id="86971"/>
    <lineage>
        <taxon>Eukaryota</taxon>
        <taxon>Metazoa</taxon>
        <taxon>Ecdysozoa</taxon>
        <taxon>Arthropoda</taxon>
        <taxon>Hexapoda</taxon>
        <taxon>Insecta</taxon>
        <taxon>Pterygota</taxon>
        <taxon>Neoptera</taxon>
        <taxon>Endopterygota</taxon>
        <taxon>Hymenoptera</taxon>
        <taxon>Apocrita</taxon>
        <taxon>Proctotrupomorpha</taxon>
        <taxon>Chalcidoidea</taxon>
        <taxon>Trichogrammatidae</taxon>
        <taxon>Trichogramma</taxon>
    </lineage>
</organism>
<evidence type="ECO:0000313" key="2">
    <source>
        <dbReference type="Proteomes" id="UP000479190"/>
    </source>
</evidence>
<proteinExistence type="predicted"/>
<dbReference type="AlphaFoldDB" id="A0A6H5J1S4"/>
<keyword evidence="2" id="KW-1185">Reference proteome</keyword>
<dbReference type="Proteomes" id="UP000479190">
    <property type="component" value="Unassembled WGS sequence"/>
</dbReference>
<evidence type="ECO:0000313" key="1">
    <source>
        <dbReference type="EMBL" id="CAB0042246.1"/>
    </source>
</evidence>
<name>A0A6H5J1S4_9HYME</name>
<protein>
    <submittedName>
        <fullName evidence="1">Uncharacterized protein</fullName>
    </submittedName>
</protein>
<accession>A0A6H5J1S4</accession>
<gene>
    <name evidence="1" type="ORF">TBRA_LOCUS13878</name>
</gene>